<dbReference type="Proteomes" id="UP001140453">
    <property type="component" value="Unassembled WGS sequence"/>
</dbReference>
<organism evidence="1 2">
    <name type="scientific">Gnomoniopsis smithogilvyi</name>
    <dbReference type="NCBI Taxonomy" id="1191159"/>
    <lineage>
        <taxon>Eukaryota</taxon>
        <taxon>Fungi</taxon>
        <taxon>Dikarya</taxon>
        <taxon>Ascomycota</taxon>
        <taxon>Pezizomycotina</taxon>
        <taxon>Sordariomycetes</taxon>
        <taxon>Sordariomycetidae</taxon>
        <taxon>Diaporthales</taxon>
        <taxon>Gnomoniaceae</taxon>
        <taxon>Gnomoniopsis</taxon>
    </lineage>
</organism>
<comment type="caution">
    <text evidence="1">The sequence shown here is derived from an EMBL/GenBank/DDBJ whole genome shotgun (WGS) entry which is preliminary data.</text>
</comment>
<accession>A0A9W9CTL3</accession>
<dbReference type="OrthoDB" id="417697at2759"/>
<proteinExistence type="predicted"/>
<name>A0A9W9CTL3_9PEZI</name>
<reference evidence="1" key="1">
    <citation type="submission" date="2022-10" db="EMBL/GenBank/DDBJ databases">
        <title>Tapping the CABI collections for fungal endophytes: first genome assemblies for Collariella, Neodidymelliopsis, Ascochyta clinopodiicola, Didymella pomorum, Didymosphaeria variabile, Neocosmospora piperis and Neocucurbitaria cava.</title>
        <authorList>
            <person name="Hill R."/>
        </authorList>
    </citation>
    <scope>NUCLEOTIDE SEQUENCE</scope>
    <source>
        <strain evidence="1">IMI 355082</strain>
    </source>
</reference>
<evidence type="ECO:0000313" key="1">
    <source>
        <dbReference type="EMBL" id="KAJ4386442.1"/>
    </source>
</evidence>
<protein>
    <submittedName>
        <fullName evidence="1">Uncharacterized protein</fullName>
    </submittedName>
</protein>
<dbReference type="AlphaFoldDB" id="A0A9W9CTL3"/>
<evidence type="ECO:0000313" key="2">
    <source>
        <dbReference type="Proteomes" id="UP001140453"/>
    </source>
</evidence>
<keyword evidence="2" id="KW-1185">Reference proteome</keyword>
<sequence>MLNSHHVQNPPFTCVRSKDFFQKIFLTELDIKGTFYNRWQLCTMFQEEVNEFRSSDGTQNISDRKESQPTSWKWQLRRQRQRSLCTDAKLQCEYSADSSTFSMDGSSWVSCSSRHSHQSIRFKNCGHSHRERNQVNSRDTWKYHLKEIMDDNGCYEFSLSIYEYGLGSARLWTDVYVNTWKEYVDNVIKQPEISRELEEKAMAEIREGAAIMVPKLVWVAKKA</sequence>
<gene>
    <name evidence="1" type="ORF">N0V93_009338</name>
</gene>
<dbReference type="EMBL" id="JAPEVB010000006">
    <property type="protein sequence ID" value="KAJ4386442.1"/>
    <property type="molecule type" value="Genomic_DNA"/>
</dbReference>